<dbReference type="Pfam" id="PF01032">
    <property type="entry name" value="FecCD"/>
    <property type="match status" value="1"/>
</dbReference>
<feature type="transmembrane region" description="Helical" evidence="8">
    <location>
        <begin position="116"/>
        <end position="143"/>
    </location>
</feature>
<evidence type="ECO:0000256" key="8">
    <source>
        <dbReference type="SAM" id="Phobius"/>
    </source>
</evidence>
<comment type="similarity">
    <text evidence="2">Belongs to the binding-protein-dependent transport system permease family. FecCD subfamily.</text>
</comment>
<comment type="caution">
    <text evidence="9">The sequence shown here is derived from an EMBL/GenBank/DDBJ whole genome shotgun (WGS) entry which is preliminary data.</text>
</comment>
<keyword evidence="3" id="KW-0813">Transport</keyword>
<feature type="transmembrane region" description="Helical" evidence="8">
    <location>
        <begin position="35"/>
        <end position="54"/>
    </location>
</feature>
<feature type="transmembrane region" description="Helical" evidence="8">
    <location>
        <begin position="181"/>
        <end position="202"/>
    </location>
</feature>
<evidence type="ECO:0000256" key="5">
    <source>
        <dbReference type="ARBA" id="ARBA00022692"/>
    </source>
</evidence>
<organism evidence="9 10">
    <name type="scientific">Brucella pseudogrignonensis</name>
    <dbReference type="NCBI Taxonomy" id="419475"/>
    <lineage>
        <taxon>Bacteria</taxon>
        <taxon>Pseudomonadati</taxon>
        <taxon>Pseudomonadota</taxon>
        <taxon>Alphaproteobacteria</taxon>
        <taxon>Hyphomicrobiales</taxon>
        <taxon>Brucellaceae</taxon>
        <taxon>Brucella/Ochrobactrum group</taxon>
        <taxon>Brucella</taxon>
    </lineage>
</organism>
<comment type="subcellular location">
    <subcellularLocation>
        <location evidence="1">Cell membrane</location>
        <topology evidence="1">Multi-pass membrane protein</topology>
    </subcellularLocation>
</comment>
<evidence type="ECO:0000256" key="7">
    <source>
        <dbReference type="ARBA" id="ARBA00023136"/>
    </source>
</evidence>
<feature type="transmembrane region" description="Helical" evidence="8">
    <location>
        <begin position="310"/>
        <end position="330"/>
    </location>
</feature>
<protein>
    <submittedName>
        <fullName evidence="9">Iron complex transport system permease protein</fullName>
    </submittedName>
</protein>
<name>A0ABU1MCR3_9HYPH</name>
<dbReference type="PANTHER" id="PTHR30472:SF25">
    <property type="entry name" value="ABC TRANSPORTER PERMEASE PROTEIN MJ0876-RELATED"/>
    <property type="match status" value="1"/>
</dbReference>
<accession>A0ABU1MCR3</accession>
<keyword evidence="5 8" id="KW-0812">Transmembrane</keyword>
<dbReference type="InterPro" id="IPR000522">
    <property type="entry name" value="ABC_transptr_permease_BtuC"/>
</dbReference>
<feature type="transmembrane region" description="Helical" evidence="8">
    <location>
        <begin position="271"/>
        <end position="295"/>
    </location>
</feature>
<dbReference type="SUPFAM" id="SSF81345">
    <property type="entry name" value="ABC transporter involved in vitamin B12 uptake, BtuC"/>
    <property type="match status" value="1"/>
</dbReference>
<evidence type="ECO:0000256" key="4">
    <source>
        <dbReference type="ARBA" id="ARBA00022475"/>
    </source>
</evidence>
<reference evidence="9 10" key="1">
    <citation type="submission" date="2023-07" db="EMBL/GenBank/DDBJ databases">
        <title>Sorghum-associated microbial communities from plants grown in Nebraska, USA.</title>
        <authorList>
            <person name="Schachtman D."/>
        </authorList>
    </citation>
    <scope>NUCLEOTIDE SEQUENCE [LARGE SCALE GENOMIC DNA]</scope>
    <source>
        <strain evidence="9 10">DS1730</strain>
    </source>
</reference>
<evidence type="ECO:0000256" key="2">
    <source>
        <dbReference type="ARBA" id="ARBA00007935"/>
    </source>
</evidence>
<gene>
    <name evidence="9" type="ORF">J2782_003586</name>
</gene>
<evidence type="ECO:0000313" key="10">
    <source>
        <dbReference type="Proteomes" id="UP001184614"/>
    </source>
</evidence>
<dbReference type="Proteomes" id="UP001184614">
    <property type="component" value="Unassembled WGS sequence"/>
</dbReference>
<dbReference type="InterPro" id="IPR037294">
    <property type="entry name" value="ABC_BtuC-like"/>
</dbReference>
<feature type="transmembrane region" description="Helical" evidence="8">
    <location>
        <begin position="149"/>
        <end position="169"/>
    </location>
</feature>
<evidence type="ECO:0000313" key="9">
    <source>
        <dbReference type="EMBL" id="MDR6433840.1"/>
    </source>
</evidence>
<keyword evidence="6 8" id="KW-1133">Transmembrane helix</keyword>
<proteinExistence type="inferred from homology"/>
<feature type="transmembrane region" description="Helical" evidence="8">
    <location>
        <begin position="337"/>
        <end position="358"/>
    </location>
</feature>
<sequence>MASVSSDMKTITEANADSGFEALKARYGKLRKRRLAIISGLFALLIVSFCYDIVTGSSGMTVQSFLHGVLHPSDLSPTDRVIIWNVRLPFSLMALLVGAALSLAGAEMQVVLNNPLASPFTLGVASAAALGASTVIVFGLSVAWLPYNWLVSAAAFVFAFGSVLLIDALARLRGTSMETTVLLGIALVFSCNAVVLLFQLIATEDVLQQLVFWSVGSLARADWEKVLVLAIALAVVMPLSFVSSGKMTALRMGEERAISFGIDVKRLRYFALLRISVLSAMAVAFVGTIGFIGLVGPHMARLLVGEDQRYALPASGLVGALLLSLSSIASKTVLPGLIVPVGIVTALVGVPVFVMLIFRGRSGR</sequence>
<evidence type="ECO:0000256" key="3">
    <source>
        <dbReference type="ARBA" id="ARBA00022448"/>
    </source>
</evidence>
<keyword evidence="10" id="KW-1185">Reference proteome</keyword>
<keyword evidence="4" id="KW-1003">Cell membrane</keyword>
<keyword evidence="7 8" id="KW-0472">Membrane</keyword>
<dbReference type="CDD" id="cd06550">
    <property type="entry name" value="TM_ABC_iron-siderophores_like"/>
    <property type="match status" value="1"/>
</dbReference>
<dbReference type="Gene3D" id="1.10.3470.10">
    <property type="entry name" value="ABC transporter involved in vitamin B12 uptake, BtuC"/>
    <property type="match status" value="1"/>
</dbReference>
<feature type="transmembrane region" description="Helical" evidence="8">
    <location>
        <begin position="226"/>
        <end position="250"/>
    </location>
</feature>
<feature type="transmembrane region" description="Helical" evidence="8">
    <location>
        <begin position="82"/>
        <end position="104"/>
    </location>
</feature>
<evidence type="ECO:0000256" key="1">
    <source>
        <dbReference type="ARBA" id="ARBA00004651"/>
    </source>
</evidence>
<dbReference type="PANTHER" id="PTHR30472">
    <property type="entry name" value="FERRIC ENTEROBACTIN TRANSPORT SYSTEM PERMEASE PROTEIN"/>
    <property type="match status" value="1"/>
</dbReference>
<dbReference type="EMBL" id="JAVDQT010000007">
    <property type="protein sequence ID" value="MDR6433840.1"/>
    <property type="molecule type" value="Genomic_DNA"/>
</dbReference>
<evidence type="ECO:0000256" key="6">
    <source>
        <dbReference type="ARBA" id="ARBA00022989"/>
    </source>
</evidence>